<comment type="catalytic activity">
    <reaction evidence="7">
        <text>a 2'-deoxycytidine in DNA + S-adenosyl-L-methionine = a 5-methyl-2'-deoxycytidine in DNA + S-adenosyl-L-homocysteine + H(+)</text>
        <dbReference type="Rhea" id="RHEA:13681"/>
        <dbReference type="Rhea" id="RHEA-COMP:11369"/>
        <dbReference type="Rhea" id="RHEA-COMP:11370"/>
        <dbReference type="ChEBI" id="CHEBI:15378"/>
        <dbReference type="ChEBI" id="CHEBI:57856"/>
        <dbReference type="ChEBI" id="CHEBI:59789"/>
        <dbReference type="ChEBI" id="CHEBI:85452"/>
        <dbReference type="ChEBI" id="CHEBI:85454"/>
        <dbReference type="EC" id="2.1.1.37"/>
    </reaction>
</comment>
<evidence type="ECO:0000313" key="9">
    <source>
        <dbReference type="Proteomes" id="UP001596956"/>
    </source>
</evidence>
<name>A0ABW3BAX9_9ACTN</name>
<dbReference type="PANTHER" id="PTHR10629">
    <property type="entry name" value="CYTOSINE-SPECIFIC METHYLTRANSFERASE"/>
    <property type="match status" value="1"/>
</dbReference>
<dbReference type="NCBIfam" id="TIGR00675">
    <property type="entry name" value="dcm"/>
    <property type="match status" value="1"/>
</dbReference>
<protein>
    <recommendedName>
        <fullName evidence="7">Cytosine-specific methyltransferase</fullName>
        <ecNumber evidence="7">2.1.1.37</ecNumber>
    </recommendedName>
</protein>
<dbReference type="EMBL" id="JBHTHR010000038">
    <property type="protein sequence ID" value="MFD0800292.1"/>
    <property type="molecule type" value="Genomic_DNA"/>
</dbReference>
<organism evidence="8 9">
    <name type="scientific">Streptomonospora algeriensis</name>
    <dbReference type="NCBI Taxonomy" id="995084"/>
    <lineage>
        <taxon>Bacteria</taxon>
        <taxon>Bacillati</taxon>
        <taxon>Actinomycetota</taxon>
        <taxon>Actinomycetes</taxon>
        <taxon>Streptosporangiales</taxon>
        <taxon>Nocardiopsidaceae</taxon>
        <taxon>Streptomonospora</taxon>
    </lineage>
</organism>
<comment type="similarity">
    <text evidence="5 6">Belongs to the class I-like SAM-binding methyltransferase superfamily. C5-methyltransferase family.</text>
</comment>
<comment type="caution">
    <text evidence="8">The sequence shown here is derived from an EMBL/GenBank/DDBJ whole genome shotgun (WGS) entry which is preliminary data.</text>
</comment>
<dbReference type="InterPro" id="IPR029063">
    <property type="entry name" value="SAM-dependent_MTases_sf"/>
</dbReference>
<gene>
    <name evidence="8" type="ORF">ACFQZU_03035</name>
</gene>
<evidence type="ECO:0000256" key="3">
    <source>
        <dbReference type="ARBA" id="ARBA00022691"/>
    </source>
</evidence>
<dbReference type="PROSITE" id="PS00095">
    <property type="entry name" value="C5_MTASE_2"/>
    <property type="match status" value="1"/>
</dbReference>
<dbReference type="InterPro" id="IPR031303">
    <property type="entry name" value="C5_meth_CS"/>
</dbReference>
<keyword evidence="3 5" id="KW-0949">S-adenosyl-L-methionine</keyword>
<proteinExistence type="inferred from homology"/>
<dbReference type="GO" id="GO:0032259">
    <property type="term" value="P:methylation"/>
    <property type="evidence" value="ECO:0007669"/>
    <property type="project" value="UniProtKB-KW"/>
</dbReference>
<dbReference type="Proteomes" id="UP001596956">
    <property type="component" value="Unassembled WGS sequence"/>
</dbReference>
<reference evidence="9" key="1">
    <citation type="journal article" date="2019" name="Int. J. Syst. Evol. Microbiol.">
        <title>The Global Catalogue of Microorganisms (GCM) 10K type strain sequencing project: providing services to taxonomists for standard genome sequencing and annotation.</title>
        <authorList>
            <consortium name="The Broad Institute Genomics Platform"/>
            <consortium name="The Broad Institute Genome Sequencing Center for Infectious Disease"/>
            <person name="Wu L."/>
            <person name="Ma J."/>
        </authorList>
    </citation>
    <scope>NUCLEOTIDE SEQUENCE [LARGE SCALE GENOMIC DNA]</scope>
    <source>
        <strain evidence="9">CCUG 63369</strain>
    </source>
</reference>
<evidence type="ECO:0000256" key="7">
    <source>
        <dbReference type="RuleBase" id="RU000417"/>
    </source>
</evidence>
<evidence type="ECO:0000256" key="4">
    <source>
        <dbReference type="ARBA" id="ARBA00022747"/>
    </source>
</evidence>
<dbReference type="PROSITE" id="PS00094">
    <property type="entry name" value="C5_MTASE_1"/>
    <property type="match status" value="1"/>
</dbReference>
<keyword evidence="1 5" id="KW-0489">Methyltransferase</keyword>
<dbReference type="EC" id="2.1.1.37" evidence="7"/>
<dbReference type="Pfam" id="PF00145">
    <property type="entry name" value="DNA_methylase"/>
    <property type="match status" value="1"/>
</dbReference>
<dbReference type="PRINTS" id="PR00105">
    <property type="entry name" value="C5METTRFRASE"/>
</dbReference>
<dbReference type="InterPro" id="IPR050390">
    <property type="entry name" value="C5-Methyltransferase"/>
</dbReference>
<sequence>MNNRLNSVSLFSGGMGIDLGLEDAGFSIRFAADNMSAAKETIAYNRPSLPLYGEDIRLLTGNEIRKMSGLGRDEIDLFVGGPPCQSFSTAGRRLSLEDKEKGSLVFEFARLLDETKPKAFIMENVKGLLSASVKWRELPYNNNGKVIDELHGSLFRDLCKVIQEIGYSIGFKEINAADYGVPQTRVRVFLVGYRDGRSVTFPEATHSRDPSIFTPSWNTVGQALEGLDFDDSYCVRFSERKAYYLKMIPEGGNWRDLPEELQRESMGKAYYAKGGRSGYWRRLSFDKPSPTILTEPNNASTSLCHPSENRPLSVRECARIQTFPDNWRFVGPGRDQYKLVGNAVPPLLARRLGCHIAQEITASSSINSTKKTGII</sequence>
<dbReference type="PANTHER" id="PTHR10629:SF52">
    <property type="entry name" value="DNA (CYTOSINE-5)-METHYLTRANSFERASE 1"/>
    <property type="match status" value="1"/>
</dbReference>
<accession>A0ABW3BAX9</accession>
<dbReference type="GO" id="GO:0003886">
    <property type="term" value="F:DNA (cytosine-5-)-methyltransferase activity"/>
    <property type="evidence" value="ECO:0007669"/>
    <property type="project" value="UniProtKB-EC"/>
</dbReference>
<feature type="active site" evidence="5">
    <location>
        <position position="84"/>
    </location>
</feature>
<evidence type="ECO:0000256" key="2">
    <source>
        <dbReference type="ARBA" id="ARBA00022679"/>
    </source>
</evidence>
<keyword evidence="9" id="KW-1185">Reference proteome</keyword>
<keyword evidence="2 5" id="KW-0808">Transferase</keyword>
<keyword evidence="4" id="KW-0680">Restriction system</keyword>
<dbReference type="InterPro" id="IPR001525">
    <property type="entry name" value="C5_MeTfrase"/>
</dbReference>
<dbReference type="Gene3D" id="3.40.50.150">
    <property type="entry name" value="Vaccinia Virus protein VP39"/>
    <property type="match status" value="1"/>
</dbReference>
<evidence type="ECO:0000313" key="8">
    <source>
        <dbReference type="EMBL" id="MFD0800292.1"/>
    </source>
</evidence>
<evidence type="ECO:0000256" key="6">
    <source>
        <dbReference type="RuleBase" id="RU000416"/>
    </source>
</evidence>
<evidence type="ECO:0000256" key="1">
    <source>
        <dbReference type="ARBA" id="ARBA00022603"/>
    </source>
</evidence>
<dbReference type="SUPFAM" id="SSF53335">
    <property type="entry name" value="S-adenosyl-L-methionine-dependent methyltransferases"/>
    <property type="match status" value="1"/>
</dbReference>
<evidence type="ECO:0000256" key="5">
    <source>
        <dbReference type="PROSITE-ProRule" id="PRU01016"/>
    </source>
</evidence>
<dbReference type="InterPro" id="IPR018117">
    <property type="entry name" value="C5_DNA_meth_AS"/>
</dbReference>
<dbReference type="PROSITE" id="PS51679">
    <property type="entry name" value="SAM_MT_C5"/>
    <property type="match status" value="1"/>
</dbReference>
<dbReference type="Gene3D" id="3.90.120.10">
    <property type="entry name" value="DNA Methylase, subunit A, domain 2"/>
    <property type="match status" value="1"/>
</dbReference>